<name>A0A061SJY1_9RHOB</name>
<evidence type="ECO:0000313" key="1">
    <source>
        <dbReference type="EMBL" id="KAJ02031.1"/>
    </source>
</evidence>
<dbReference type="SUPFAM" id="SSF158791">
    <property type="entry name" value="MgtE N-terminal domain-like"/>
    <property type="match status" value="1"/>
</dbReference>
<gene>
    <name evidence="1" type="ORF">PM02_15885</name>
</gene>
<reference evidence="1 2" key="1">
    <citation type="journal article" date="2014" name="Genome Announc.">
        <title>Draft Genome Sequences of Two Isolates of the Roseobacter Group, Sulfitobacter sp. Strains 3SOLIMAR09 and 1FIGIMAR09, from Harbors of Mallorca Island (Mediterranean Sea).</title>
        <authorList>
            <person name="Mas-Llado M."/>
            <person name="Pina-Villalonga J.M."/>
            <person name="Brunet-Galmes I."/>
            <person name="Nogales B."/>
            <person name="Bosch R."/>
        </authorList>
    </citation>
    <scope>NUCLEOTIDE SEQUENCE [LARGE SCALE GENOMIC DNA]</scope>
    <source>
        <strain evidence="1 2">1FIGIMAR09</strain>
    </source>
</reference>
<dbReference type="eggNOG" id="COG3334">
    <property type="taxonomic scope" value="Bacteria"/>
</dbReference>
<dbReference type="Gene3D" id="1.25.60.10">
    <property type="entry name" value="MgtE N-terminal domain-like"/>
    <property type="match status" value="1"/>
</dbReference>
<sequence>MLRLLSGKVILGGLGLTLFAKAAMSFPELPMFNTVDPVQDVAVVQTAAAEKKDEAPEPAKDVPPLVADLPMGGSECEAPEDVLRSLARERELVELQKQEVLDRQAELALARERLAIEKGSLTELQASIEALLGRIEANKTDDLNRLIDFYKNMKPADAARIMDDLDIETTVMVLGTMNPRSAAPILAKVSPVRARAVSKIILERSQLPGDQDLVGIKLK</sequence>
<keyword evidence="2" id="KW-1185">Reference proteome</keyword>
<dbReference type="InterPro" id="IPR038076">
    <property type="entry name" value="MgtE_N_sf"/>
</dbReference>
<accession>A0A061SJY1</accession>
<protein>
    <recommendedName>
        <fullName evidence="3">Flagellar motility protein MotE (MotC chaperone)</fullName>
    </recommendedName>
</protein>
<dbReference type="Proteomes" id="UP000027337">
    <property type="component" value="Unassembled WGS sequence"/>
</dbReference>
<dbReference type="RefSeq" id="WP_037910281.1">
    <property type="nucleotide sequence ID" value="NZ_CANMAK010000013.1"/>
</dbReference>
<organism evidence="1 2">
    <name type="scientific">Sulfitobacter mediterraneus</name>
    <dbReference type="NCBI Taxonomy" id="83219"/>
    <lineage>
        <taxon>Bacteria</taxon>
        <taxon>Pseudomonadati</taxon>
        <taxon>Pseudomonadota</taxon>
        <taxon>Alphaproteobacteria</taxon>
        <taxon>Rhodobacterales</taxon>
        <taxon>Roseobacteraceae</taxon>
        <taxon>Sulfitobacter</taxon>
    </lineage>
</organism>
<evidence type="ECO:0008006" key="3">
    <source>
        <dbReference type="Google" id="ProtNLM"/>
    </source>
</evidence>
<evidence type="ECO:0000313" key="2">
    <source>
        <dbReference type="Proteomes" id="UP000027337"/>
    </source>
</evidence>
<comment type="caution">
    <text evidence="1">The sequence shown here is derived from an EMBL/GenBank/DDBJ whole genome shotgun (WGS) entry which is preliminary data.</text>
</comment>
<dbReference type="AlphaFoldDB" id="A0A061SJY1"/>
<proteinExistence type="predicted"/>
<dbReference type="EMBL" id="JEMU01000015">
    <property type="protein sequence ID" value="KAJ02031.1"/>
    <property type="molecule type" value="Genomic_DNA"/>
</dbReference>
<dbReference type="STRING" id="83219.PM02_15885"/>